<evidence type="ECO:0008006" key="3">
    <source>
        <dbReference type="Google" id="ProtNLM"/>
    </source>
</evidence>
<keyword evidence="2" id="KW-1185">Reference proteome</keyword>
<dbReference type="InterPro" id="IPR032675">
    <property type="entry name" value="LRR_dom_sf"/>
</dbReference>
<gene>
    <name evidence="1" type="ORF">BD626DRAFT_414068</name>
</gene>
<dbReference type="EMBL" id="VDMD01000071">
    <property type="protein sequence ID" value="TRM56370.1"/>
    <property type="molecule type" value="Genomic_DNA"/>
</dbReference>
<comment type="caution">
    <text evidence="1">The sequence shown here is derived from an EMBL/GenBank/DDBJ whole genome shotgun (WGS) entry which is preliminary data.</text>
</comment>
<evidence type="ECO:0000313" key="1">
    <source>
        <dbReference type="EMBL" id="TRM56370.1"/>
    </source>
</evidence>
<accession>A0A550BUZ5</accession>
<reference evidence="1 2" key="1">
    <citation type="journal article" date="2019" name="New Phytol.">
        <title>Comparative genomics reveals unique wood-decay strategies and fruiting body development in the Schizophyllaceae.</title>
        <authorList>
            <person name="Almasi E."/>
            <person name="Sahu N."/>
            <person name="Krizsan K."/>
            <person name="Balint B."/>
            <person name="Kovacs G.M."/>
            <person name="Kiss B."/>
            <person name="Cseklye J."/>
            <person name="Drula E."/>
            <person name="Henrissat B."/>
            <person name="Nagy I."/>
            <person name="Chovatia M."/>
            <person name="Adam C."/>
            <person name="LaButti K."/>
            <person name="Lipzen A."/>
            <person name="Riley R."/>
            <person name="Grigoriev I.V."/>
            <person name="Nagy L.G."/>
        </authorList>
    </citation>
    <scope>NUCLEOTIDE SEQUENCE [LARGE SCALE GENOMIC DNA]</scope>
    <source>
        <strain evidence="1 2">NL-1724</strain>
    </source>
</reference>
<sequence length="511" mass="57615">MSIAGLPNETLSRIFMFLIPEAFTFWSSLTSFLSPKFAPHHAFDGARIIRNVCTLWREIVNNDPSLTVPLTIVLDNYGVPCYDARLLMAVVDAQRPPLYAALLSTTIIMSSPSSIDAQASTDVLRLIHRHANRLRGLIIHIGALSDVPYPPLLAPNLTDLRIFIDPNYGGAYTYPGLEVEREQAIIYINAIEAPILHTLRAMLPPSGFTVHPFPYFTPRNTNLLTRLNIDVASLIHLTSILHACPAIQHLAVCVVHHDWFPTQSYPPQPTSAMPRPVCLRHLHTLKVKAQPSFMRAVIRLLWQCTGVRQLYIRQYEDDEGEGAWLDRHWGEITQTWPKLHVLALANFYMSPSSLVEFMHALPGLTALAIEPTPDISLYSRSRTLPIDGMFLSAMLSKTPLLPRLERLSFKGRACRAPSCQLSDVITARMQQPPPSACHLRQFVLTPQCCIRHRDIAQYADERVLWELGTSGYDVRLRRSTTSRGCRGCILELDGGWHRSTVNRRIEGMWQG</sequence>
<proteinExistence type="predicted"/>
<protein>
    <recommendedName>
        <fullName evidence="3">F-box domain-containing protein</fullName>
    </recommendedName>
</protein>
<dbReference type="Gene3D" id="3.80.10.10">
    <property type="entry name" value="Ribonuclease Inhibitor"/>
    <property type="match status" value="1"/>
</dbReference>
<dbReference type="OrthoDB" id="10617858at2759"/>
<dbReference type="AlphaFoldDB" id="A0A550BUZ5"/>
<evidence type="ECO:0000313" key="2">
    <source>
        <dbReference type="Proteomes" id="UP000320762"/>
    </source>
</evidence>
<name>A0A550BUZ5_9AGAR</name>
<dbReference type="Proteomes" id="UP000320762">
    <property type="component" value="Unassembled WGS sequence"/>
</dbReference>
<organism evidence="1 2">
    <name type="scientific">Schizophyllum amplum</name>
    <dbReference type="NCBI Taxonomy" id="97359"/>
    <lineage>
        <taxon>Eukaryota</taxon>
        <taxon>Fungi</taxon>
        <taxon>Dikarya</taxon>
        <taxon>Basidiomycota</taxon>
        <taxon>Agaricomycotina</taxon>
        <taxon>Agaricomycetes</taxon>
        <taxon>Agaricomycetidae</taxon>
        <taxon>Agaricales</taxon>
        <taxon>Schizophyllaceae</taxon>
        <taxon>Schizophyllum</taxon>
    </lineage>
</organism>